<dbReference type="GO" id="GO:0003723">
    <property type="term" value="F:RNA binding"/>
    <property type="evidence" value="ECO:0007669"/>
    <property type="project" value="UniProtKB-UniRule"/>
</dbReference>
<dbReference type="InterPro" id="IPR014014">
    <property type="entry name" value="RNA_helicase_DEAD_Q_motif"/>
</dbReference>
<dbReference type="SUPFAM" id="SSF52540">
    <property type="entry name" value="P-loop containing nucleoside triphosphate hydrolases"/>
    <property type="match status" value="1"/>
</dbReference>
<dbReference type="Gene3D" id="3.40.50.300">
    <property type="entry name" value="P-loop containing nucleotide triphosphate hydrolases"/>
    <property type="match status" value="1"/>
</dbReference>
<dbReference type="GO" id="GO:0003724">
    <property type="term" value="F:RNA helicase activity"/>
    <property type="evidence" value="ECO:0007669"/>
    <property type="project" value="UniProtKB-EC"/>
</dbReference>
<keyword evidence="9" id="KW-1185">Reference proteome</keyword>
<evidence type="ECO:0000313" key="9">
    <source>
        <dbReference type="Proteomes" id="UP001159428"/>
    </source>
</evidence>
<dbReference type="PANTHER" id="PTHR24031">
    <property type="entry name" value="RNA HELICASE"/>
    <property type="match status" value="1"/>
</dbReference>
<dbReference type="InterPro" id="IPR011545">
    <property type="entry name" value="DEAD/DEAH_box_helicase_dom"/>
</dbReference>
<comment type="domain">
    <text evidence="6">The Q motif is unique to and characteristic of the DEAD box family of RNA helicases and controls ATP binding and hydrolysis.</text>
</comment>
<evidence type="ECO:0000256" key="4">
    <source>
        <dbReference type="ARBA" id="ARBA00022840"/>
    </source>
</evidence>
<dbReference type="EMBL" id="CALNXJ010000054">
    <property type="protein sequence ID" value="CAH3153750.1"/>
    <property type="molecule type" value="Genomic_DNA"/>
</dbReference>
<comment type="caution">
    <text evidence="8">The sequence shown here is derived from an EMBL/GenBank/DDBJ whole genome shotgun (WGS) entry which is preliminary data.</text>
</comment>
<accession>A0AAU9XN79</accession>
<name>A0AAU9XN79_9CNID</name>
<comment type="function">
    <text evidence="6">RNA helicase.</text>
</comment>
<evidence type="ECO:0000256" key="2">
    <source>
        <dbReference type="ARBA" id="ARBA00022801"/>
    </source>
</evidence>
<keyword evidence="2 6" id="KW-0378">Hydrolase</keyword>
<dbReference type="GO" id="GO:0005524">
    <property type="term" value="F:ATP binding"/>
    <property type="evidence" value="ECO:0007669"/>
    <property type="project" value="UniProtKB-UniRule"/>
</dbReference>
<dbReference type="GO" id="GO:0016787">
    <property type="term" value="F:hydrolase activity"/>
    <property type="evidence" value="ECO:0007669"/>
    <property type="project" value="UniProtKB-KW"/>
</dbReference>
<keyword evidence="6" id="KW-0694">RNA-binding</keyword>
<evidence type="ECO:0000256" key="5">
    <source>
        <dbReference type="PROSITE-ProRule" id="PRU00552"/>
    </source>
</evidence>
<comment type="catalytic activity">
    <reaction evidence="6">
        <text>ATP + H2O = ADP + phosphate + H(+)</text>
        <dbReference type="Rhea" id="RHEA:13065"/>
        <dbReference type="ChEBI" id="CHEBI:15377"/>
        <dbReference type="ChEBI" id="CHEBI:15378"/>
        <dbReference type="ChEBI" id="CHEBI:30616"/>
        <dbReference type="ChEBI" id="CHEBI:43474"/>
        <dbReference type="ChEBI" id="CHEBI:456216"/>
        <dbReference type="EC" id="3.6.4.13"/>
    </reaction>
</comment>
<dbReference type="Pfam" id="PF00270">
    <property type="entry name" value="DEAD"/>
    <property type="match status" value="1"/>
</dbReference>
<evidence type="ECO:0000256" key="1">
    <source>
        <dbReference type="ARBA" id="ARBA00022741"/>
    </source>
</evidence>
<keyword evidence="4 6" id="KW-0067">ATP-binding</keyword>
<keyword evidence="1 6" id="KW-0547">Nucleotide-binding</keyword>
<dbReference type="PROSITE" id="PS51195">
    <property type="entry name" value="Q_MOTIF"/>
    <property type="match status" value="1"/>
</dbReference>
<reference evidence="8 9" key="1">
    <citation type="submission" date="2022-05" db="EMBL/GenBank/DDBJ databases">
        <authorList>
            <consortium name="Genoscope - CEA"/>
            <person name="William W."/>
        </authorList>
    </citation>
    <scope>NUCLEOTIDE SEQUENCE [LARGE SCALE GENOMIC DNA]</scope>
</reference>
<organism evidence="8 9">
    <name type="scientific">Pocillopora meandrina</name>
    <dbReference type="NCBI Taxonomy" id="46732"/>
    <lineage>
        <taxon>Eukaryota</taxon>
        <taxon>Metazoa</taxon>
        <taxon>Cnidaria</taxon>
        <taxon>Anthozoa</taxon>
        <taxon>Hexacorallia</taxon>
        <taxon>Scleractinia</taxon>
        <taxon>Astrocoeniina</taxon>
        <taxon>Pocilloporidae</taxon>
        <taxon>Pocillopora</taxon>
    </lineage>
</organism>
<feature type="domain" description="DEAD-box RNA helicase Q" evidence="7">
    <location>
        <begin position="5"/>
        <end position="33"/>
    </location>
</feature>
<sequence>MADMSAWEVLGVPKEVQRGLSEQSFTTPTPIQTLSLPPAIFHHRDIIGAAETGSGKTLAFGIPILTHMLGHKSSQEQVVKLQKILPKIMLQKPQKLVMEHPSSRNPSWH</sequence>
<evidence type="ECO:0000256" key="6">
    <source>
        <dbReference type="RuleBase" id="RU365068"/>
    </source>
</evidence>
<feature type="short sequence motif" description="Q motif" evidence="5">
    <location>
        <begin position="5"/>
        <end position="33"/>
    </location>
</feature>
<dbReference type="EC" id="3.6.4.13" evidence="6"/>
<evidence type="ECO:0000256" key="3">
    <source>
        <dbReference type="ARBA" id="ARBA00022806"/>
    </source>
</evidence>
<gene>
    <name evidence="8" type="ORF">PMEA_00027256</name>
</gene>
<comment type="similarity">
    <text evidence="6">Belongs to the DEAD box helicase family.</text>
</comment>
<evidence type="ECO:0000259" key="7">
    <source>
        <dbReference type="PROSITE" id="PS51195"/>
    </source>
</evidence>
<protein>
    <recommendedName>
        <fullName evidence="6">ATP-dependent RNA helicase</fullName>
        <ecNumber evidence="6">3.6.4.13</ecNumber>
    </recommendedName>
</protein>
<keyword evidence="3 6" id="KW-0347">Helicase</keyword>
<dbReference type="Proteomes" id="UP001159428">
    <property type="component" value="Unassembled WGS sequence"/>
</dbReference>
<dbReference type="InterPro" id="IPR027417">
    <property type="entry name" value="P-loop_NTPase"/>
</dbReference>
<dbReference type="AlphaFoldDB" id="A0AAU9XN79"/>
<proteinExistence type="inferred from homology"/>
<evidence type="ECO:0000313" key="8">
    <source>
        <dbReference type="EMBL" id="CAH3153750.1"/>
    </source>
</evidence>